<dbReference type="RefSeq" id="WP_129575094.1">
    <property type="nucleotide sequence ID" value="NZ_CP012672.1"/>
</dbReference>
<organism evidence="1 2">
    <name type="scientific">Sorangium cellulosum</name>
    <name type="common">Polyangium cellulosum</name>
    <dbReference type="NCBI Taxonomy" id="56"/>
    <lineage>
        <taxon>Bacteria</taxon>
        <taxon>Pseudomonadati</taxon>
        <taxon>Myxococcota</taxon>
        <taxon>Polyangia</taxon>
        <taxon>Polyangiales</taxon>
        <taxon>Polyangiaceae</taxon>
        <taxon>Sorangium</taxon>
    </lineage>
</organism>
<proteinExistence type="predicted"/>
<gene>
    <name evidence="1" type="ORF">SOCE836_033990</name>
</gene>
<reference evidence="1 2" key="1">
    <citation type="submission" date="2015-09" db="EMBL/GenBank/DDBJ databases">
        <title>Sorangium comparison.</title>
        <authorList>
            <person name="Zaburannyi N."/>
            <person name="Bunk B."/>
            <person name="Overmann J."/>
            <person name="Mueller R."/>
        </authorList>
    </citation>
    <scope>NUCLEOTIDE SEQUENCE [LARGE SCALE GENOMIC DNA]</scope>
    <source>
        <strain evidence="1 2">So ce836</strain>
    </source>
</reference>
<evidence type="ECO:0000313" key="1">
    <source>
        <dbReference type="EMBL" id="AUX31270.1"/>
    </source>
</evidence>
<name>A0A4P2QML1_SORCE</name>
<dbReference type="EMBL" id="CP012672">
    <property type="protein sequence ID" value="AUX31270.1"/>
    <property type="molecule type" value="Genomic_DNA"/>
</dbReference>
<sequence>MNTLPEPFASRPELLVPENYPALGTVSSASFYKLVVVPRTPPPPPQYVFVPVKRSDDAAWVALSQWNLMWEWGTVRPEDFHERLPEHVVSIIDRHADANFRLVPFVGEEDRLSCYEPLYSLLPRATLDRFGLPPRRGTWPMLAPAWERTNVPHRIERLSQALAFHLWPLLCPRSSMSAFDKNEPVRLLAHCLDFWLPYVDVVAQRRVQALGRVPFENDQQRRDQEELQRVVERELNADARRPCYGGHVWRGEDDARDAAKELIEAADEHGKLRDLVDAIESNRVQDDFSPRWSHVKEDFERKLYRKRSKTKVVFVELDETVPVHAPDVEVEVERSLLWQHLFTMLNERERRVIVCLRNGFTTATEIAAELGYANHSPVSKALASVRKKAHRHLK</sequence>
<dbReference type="Proteomes" id="UP000295497">
    <property type="component" value="Chromosome"/>
</dbReference>
<accession>A0A4P2QML1</accession>
<protein>
    <submittedName>
        <fullName evidence="1">Uncharacterized protein</fullName>
    </submittedName>
</protein>
<dbReference type="AlphaFoldDB" id="A0A4P2QML1"/>
<evidence type="ECO:0000313" key="2">
    <source>
        <dbReference type="Proteomes" id="UP000295497"/>
    </source>
</evidence>